<evidence type="ECO:0000313" key="2">
    <source>
        <dbReference type="EMBL" id="EKF20480.1"/>
    </source>
</evidence>
<evidence type="ECO:0000313" key="3">
    <source>
        <dbReference type="Proteomes" id="UP000006786"/>
    </source>
</evidence>
<feature type="transmembrane region" description="Helical" evidence="1">
    <location>
        <begin position="12"/>
        <end position="33"/>
    </location>
</feature>
<organism evidence="2 3">
    <name type="scientific">Nitratireductor pacificus pht-3B</name>
    <dbReference type="NCBI Taxonomy" id="391937"/>
    <lineage>
        <taxon>Bacteria</taxon>
        <taxon>Pseudomonadati</taxon>
        <taxon>Pseudomonadota</taxon>
        <taxon>Alphaproteobacteria</taxon>
        <taxon>Hyphomicrobiales</taxon>
        <taxon>Phyllobacteriaceae</taxon>
        <taxon>Nitratireductor</taxon>
    </lineage>
</organism>
<feature type="transmembrane region" description="Helical" evidence="1">
    <location>
        <begin position="81"/>
        <end position="106"/>
    </location>
</feature>
<keyword evidence="1" id="KW-0812">Transmembrane</keyword>
<dbReference type="AlphaFoldDB" id="K2MIE3"/>
<comment type="caution">
    <text evidence="2">The sequence shown here is derived from an EMBL/GenBank/DDBJ whole genome shotgun (WGS) entry which is preliminary data.</text>
</comment>
<dbReference type="Proteomes" id="UP000006786">
    <property type="component" value="Unassembled WGS sequence"/>
</dbReference>
<protein>
    <submittedName>
        <fullName evidence="2">Uncharacterized protein</fullName>
    </submittedName>
</protein>
<keyword evidence="3" id="KW-1185">Reference proteome</keyword>
<feature type="transmembrane region" description="Helical" evidence="1">
    <location>
        <begin position="53"/>
        <end position="74"/>
    </location>
</feature>
<evidence type="ECO:0000256" key="1">
    <source>
        <dbReference type="SAM" id="Phobius"/>
    </source>
</evidence>
<keyword evidence="1" id="KW-1133">Transmembrane helix</keyword>
<sequence length="162" mass="17674">MYMNSAWVRWPVGIVFGILSGYFSFGIIAPFVVPVFGSHPELASKMPGGYEGMMLTAVVVEIVMALVVSVLLARMEKTKRLIGWGCMIFGTILLLNVISVGISAGFQVQDLAQADARTRNDHATAAWFWVIALAMPFISGCLLLYVVGFLLLRRGRKTEASA</sequence>
<dbReference type="EMBL" id="AMRM01000002">
    <property type="protein sequence ID" value="EKF20480.1"/>
    <property type="molecule type" value="Genomic_DNA"/>
</dbReference>
<dbReference type="STRING" id="391937.NA2_01809"/>
<keyword evidence="1" id="KW-0472">Membrane</keyword>
<reference evidence="2 3" key="1">
    <citation type="journal article" date="2012" name="J. Bacteriol.">
        <title>Genome Sequence of Nitratireductor pacificus Type Strain pht-3B.</title>
        <authorList>
            <person name="Lai Q."/>
            <person name="Li G."/>
            <person name="Shao Z."/>
        </authorList>
    </citation>
    <scope>NUCLEOTIDE SEQUENCE [LARGE SCALE GENOMIC DNA]</scope>
    <source>
        <strain evidence="3">pht-3B</strain>
    </source>
</reference>
<name>K2MIE3_9HYPH</name>
<accession>K2MIE3</accession>
<dbReference type="PATRIC" id="fig|391937.3.peg.376"/>
<dbReference type="eggNOG" id="ENOG503367A">
    <property type="taxonomic scope" value="Bacteria"/>
</dbReference>
<dbReference type="RefSeq" id="WP_008593522.1">
    <property type="nucleotide sequence ID" value="NZ_AMRM01000002.1"/>
</dbReference>
<feature type="transmembrane region" description="Helical" evidence="1">
    <location>
        <begin position="126"/>
        <end position="152"/>
    </location>
</feature>
<proteinExistence type="predicted"/>
<gene>
    <name evidence="2" type="ORF">NA2_01809</name>
</gene>